<accession>U5QJ98</accession>
<dbReference type="InterPro" id="IPR013024">
    <property type="entry name" value="GGCT-like"/>
</dbReference>
<gene>
    <name evidence="5" type="ORF">GKIL_2692</name>
</gene>
<dbReference type="Pfam" id="PF06094">
    <property type="entry name" value="GGACT"/>
    <property type="match status" value="1"/>
</dbReference>
<dbReference type="HOGENOM" id="CLU_1822600_0_0_3"/>
<reference evidence="5 6" key="1">
    <citation type="journal article" date="2013" name="PLoS ONE">
        <title>Cultivation and Complete Genome Sequencing of Gloeobacter kilaueensis sp. nov., from a Lava Cave in Kilauea Caldera, Hawai'i.</title>
        <authorList>
            <person name="Saw J.H."/>
            <person name="Schatz M."/>
            <person name="Brown M.V."/>
            <person name="Kunkel D.D."/>
            <person name="Foster J.S."/>
            <person name="Shick H."/>
            <person name="Christensen S."/>
            <person name="Hou S."/>
            <person name="Wan X."/>
            <person name="Donachie S.P."/>
        </authorList>
    </citation>
    <scope>NUCLEOTIDE SEQUENCE [LARGE SCALE GENOMIC DNA]</scope>
    <source>
        <strain evidence="6">JS</strain>
    </source>
</reference>
<dbReference type="STRING" id="1183438.GKIL_2692"/>
<dbReference type="InterPro" id="IPR009288">
    <property type="entry name" value="AIG2-like_dom"/>
</dbReference>
<dbReference type="Proteomes" id="UP000017396">
    <property type="component" value="Chromosome"/>
</dbReference>
<keyword evidence="6" id="KW-1185">Reference proteome</keyword>
<name>U5QJ98_GLOK1</name>
<dbReference type="AlphaFoldDB" id="U5QJ98"/>
<dbReference type="eggNOG" id="COG2105">
    <property type="taxonomic scope" value="Bacteria"/>
</dbReference>
<evidence type="ECO:0000256" key="2">
    <source>
        <dbReference type="PIRSR" id="PIRSR639126-1"/>
    </source>
</evidence>
<dbReference type="GO" id="GO:0061929">
    <property type="term" value="F:gamma-glutamylaminecyclotransferase activity"/>
    <property type="evidence" value="ECO:0007669"/>
    <property type="project" value="InterPro"/>
</dbReference>
<dbReference type="Gene3D" id="3.10.490.10">
    <property type="entry name" value="Gamma-glutamyl cyclotransferase-like"/>
    <property type="match status" value="1"/>
</dbReference>
<evidence type="ECO:0000259" key="4">
    <source>
        <dbReference type="Pfam" id="PF06094"/>
    </source>
</evidence>
<evidence type="ECO:0000313" key="5">
    <source>
        <dbReference type="EMBL" id="AGY58938.1"/>
    </source>
</evidence>
<feature type="active site" description="Proton acceptor" evidence="2">
    <location>
        <position position="85"/>
    </location>
</feature>
<dbReference type="SUPFAM" id="SSF110857">
    <property type="entry name" value="Gamma-glutamyl cyclotransferase-like"/>
    <property type="match status" value="1"/>
</dbReference>
<dbReference type="PANTHER" id="PTHR12510:SF4">
    <property type="entry name" value="GAMMA-GLUTAMYLAMINECYCLOTRANSFERASE"/>
    <property type="match status" value="1"/>
</dbReference>
<organism evidence="5 6">
    <name type="scientific">Gloeobacter kilaueensis (strain ATCC BAA-2537 / CCAP 1431/1 / ULC 316 / JS1)</name>
    <dbReference type="NCBI Taxonomy" id="1183438"/>
    <lineage>
        <taxon>Bacteria</taxon>
        <taxon>Bacillati</taxon>
        <taxon>Cyanobacteriota</taxon>
        <taxon>Cyanophyceae</taxon>
        <taxon>Gloeobacterales</taxon>
        <taxon>Gloeobacteraceae</taxon>
        <taxon>Gloeobacter</taxon>
    </lineage>
</organism>
<dbReference type="PANTHER" id="PTHR12510">
    <property type="entry name" value="TROPONIN C-AKIN-1 PROTEIN"/>
    <property type="match status" value="1"/>
</dbReference>
<sequence>MLFFWHAVDYLFVYGTLRRGEGNHPLLTGRTTFAGPASCHGFLYTVEDRYPVLRLDKSGPAVVGELYCPIDAARSQLFANLDRLEGVDEGLYQPEVLEQSSGSWLVYTAGPALVAYCQPENRIVGEDWCRYRIERSRLGQD</sequence>
<evidence type="ECO:0000256" key="1">
    <source>
        <dbReference type="ARBA" id="ARBA00008861"/>
    </source>
</evidence>
<dbReference type="InterPro" id="IPR039126">
    <property type="entry name" value="GGACT"/>
</dbReference>
<protein>
    <recommendedName>
        <fullName evidence="3">Gamma-glutamylcyclotransferase family protein</fullName>
    </recommendedName>
</protein>
<dbReference type="GO" id="GO:0005829">
    <property type="term" value="C:cytosol"/>
    <property type="evidence" value="ECO:0007669"/>
    <property type="project" value="TreeGrafter"/>
</dbReference>
<evidence type="ECO:0000256" key="3">
    <source>
        <dbReference type="RuleBase" id="RU367036"/>
    </source>
</evidence>
<evidence type="ECO:0000313" key="6">
    <source>
        <dbReference type="Proteomes" id="UP000017396"/>
    </source>
</evidence>
<dbReference type="KEGG" id="glj:GKIL_2692"/>
<comment type="similarity">
    <text evidence="1 3">Belongs to the gamma-glutamylcyclotransferase family.</text>
</comment>
<proteinExistence type="inferred from homology"/>
<dbReference type="InterPro" id="IPR036568">
    <property type="entry name" value="GGCT-like_sf"/>
</dbReference>
<dbReference type="CDD" id="cd06661">
    <property type="entry name" value="GGCT_like"/>
    <property type="match status" value="1"/>
</dbReference>
<feature type="domain" description="Gamma-glutamylcyclotransferase AIG2-like" evidence="4">
    <location>
        <begin position="11"/>
        <end position="129"/>
    </location>
</feature>
<dbReference type="EMBL" id="CP003587">
    <property type="protein sequence ID" value="AGY58938.1"/>
    <property type="molecule type" value="Genomic_DNA"/>
</dbReference>
<dbReference type="OrthoDB" id="5401862at2"/>
<dbReference type="RefSeq" id="WP_023174145.1">
    <property type="nucleotide sequence ID" value="NC_022600.1"/>
</dbReference>